<proteinExistence type="predicted"/>
<sequence length="74" mass="8285">MVFWLFYSALETGFTHVVRAHSGSPKMATISELRTNCRATDPLLAIDGIRVKNVEIFIADSFAAIALKHWHAHC</sequence>
<evidence type="ECO:0000313" key="2">
    <source>
        <dbReference type="Proteomes" id="UP000484381"/>
    </source>
</evidence>
<dbReference type="AlphaFoldDB" id="A0A7X1NG34"/>
<organism evidence="1 2">
    <name type="scientific">Paraburkholderia franconis</name>
    <dbReference type="NCBI Taxonomy" id="2654983"/>
    <lineage>
        <taxon>Bacteria</taxon>
        <taxon>Pseudomonadati</taxon>
        <taxon>Pseudomonadota</taxon>
        <taxon>Betaproteobacteria</taxon>
        <taxon>Burkholderiales</taxon>
        <taxon>Burkholderiaceae</taxon>
        <taxon>Paraburkholderia</taxon>
    </lineage>
</organism>
<evidence type="ECO:0000313" key="1">
    <source>
        <dbReference type="EMBL" id="MPW20896.1"/>
    </source>
</evidence>
<keyword evidence="2" id="KW-1185">Reference proteome</keyword>
<gene>
    <name evidence="1" type="ORF">GCT13_29515</name>
</gene>
<name>A0A7X1NG34_9BURK</name>
<comment type="caution">
    <text evidence="1">The sequence shown here is derived from an EMBL/GenBank/DDBJ whole genome shotgun (WGS) entry which is preliminary data.</text>
</comment>
<accession>A0A7X1NG34</accession>
<reference evidence="1 2" key="1">
    <citation type="submission" date="2019-10" db="EMBL/GenBank/DDBJ databases">
        <title>Paraburkholderia sp. isolated from nodules of Mimosa pudica from Brazilian Atlantic Forest soils.</title>
        <authorList>
            <person name="Paulitsch F."/>
            <person name="Hungria M."/>
            <person name="Dall'Agnol R."/>
        </authorList>
    </citation>
    <scope>NUCLEOTIDE SEQUENCE [LARGE SCALE GENOMIC DNA]</scope>
    <source>
        <strain evidence="1 2">CNPSo 3157</strain>
    </source>
</reference>
<dbReference type="Proteomes" id="UP000484381">
    <property type="component" value="Unassembled WGS sequence"/>
</dbReference>
<protein>
    <submittedName>
        <fullName evidence="1">Uncharacterized protein</fullName>
    </submittedName>
</protein>
<dbReference type="EMBL" id="WHNP01000035">
    <property type="protein sequence ID" value="MPW20896.1"/>
    <property type="molecule type" value="Genomic_DNA"/>
</dbReference>
<dbReference type="RefSeq" id="WP_152764122.1">
    <property type="nucleotide sequence ID" value="NZ_WHNP01000035.1"/>
</dbReference>